<keyword evidence="2" id="KW-1185">Reference proteome</keyword>
<dbReference type="GeneID" id="85357674"/>
<reference evidence="1" key="1">
    <citation type="submission" date="2023-06" db="EMBL/GenBank/DDBJ databases">
        <authorList>
            <consortium name="Lawrence Berkeley National Laboratory"/>
            <person name="Ahrendt S."/>
            <person name="Sahu N."/>
            <person name="Indic B."/>
            <person name="Wong-Bajracharya J."/>
            <person name="Merenyi Z."/>
            <person name="Ke H.-M."/>
            <person name="Monk M."/>
            <person name="Kocsube S."/>
            <person name="Drula E."/>
            <person name="Lipzen A."/>
            <person name="Balint B."/>
            <person name="Henrissat B."/>
            <person name="Andreopoulos B."/>
            <person name="Martin F.M."/>
            <person name="Harder C.B."/>
            <person name="Rigling D."/>
            <person name="Ford K.L."/>
            <person name="Foster G.D."/>
            <person name="Pangilinan J."/>
            <person name="Papanicolaou A."/>
            <person name="Barry K."/>
            <person name="LaButti K."/>
            <person name="Viragh M."/>
            <person name="Koriabine M."/>
            <person name="Yan M."/>
            <person name="Riley R."/>
            <person name="Champramary S."/>
            <person name="Plett K.L."/>
            <person name="Tsai I.J."/>
            <person name="Slot J."/>
            <person name="Sipos G."/>
            <person name="Plett J."/>
            <person name="Nagy L.G."/>
            <person name="Grigoriev I.V."/>
        </authorList>
    </citation>
    <scope>NUCLEOTIDE SEQUENCE</scope>
    <source>
        <strain evidence="1">CCBAS 213</strain>
    </source>
</reference>
<protein>
    <submittedName>
        <fullName evidence="1">Uncharacterized protein</fullName>
    </submittedName>
</protein>
<comment type="caution">
    <text evidence="1">The sequence shown here is derived from an EMBL/GenBank/DDBJ whole genome shotgun (WGS) entry which is preliminary data.</text>
</comment>
<evidence type="ECO:0000313" key="1">
    <source>
        <dbReference type="EMBL" id="KAK0448371.1"/>
    </source>
</evidence>
<gene>
    <name evidence="1" type="ORF">EV420DRAFT_1567588</name>
</gene>
<organism evidence="1 2">
    <name type="scientific">Armillaria tabescens</name>
    <name type="common">Ringless honey mushroom</name>
    <name type="synonym">Agaricus tabescens</name>
    <dbReference type="NCBI Taxonomy" id="1929756"/>
    <lineage>
        <taxon>Eukaryota</taxon>
        <taxon>Fungi</taxon>
        <taxon>Dikarya</taxon>
        <taxon>Basidiomycota</taxon>
        <taxon>Agaricomycotina</taxon>
        <taxon>Agaricomycetes</taxon>
        <taxon>Agaricomycetidae</taxon>
        <taxon>Agaricales</taxon>
        <taxon>Marasmiineae</taxon>
        <taxon>Physalacriaceae</taxon>
        <taxon>Desarmillaria</taxon>
    </lineage>
</organism>
<sequence length="240" mass="26845">MSTDAASHMGVSGVERADRQNIDGIQNAVVASPPPGDTITRLVKEDLVLPSYDGFNNNMLKIWLAQGKSGPFEHKFKVDVTESAFVHFVNWNQRNKNAREVEKSKCLSLCCYKTTDVATLMKKGAKGLELMNSLHLSWPQAGGLKLLVTVNGQQKMVPLAPPTVTTAGLLDLTVFLQVGSNEFVVVQERSMTEYIFMVYVHDPTRSQLEPVVERRKKEEEWKIALEHLSRPLELLPGPWD</sequence>
<evidence type="ECO:0000313" key="2">
    <source>
        <dbReference type="Proteomes" id="UP001175211"/>
    </source>
</evidence>
<proteinExistence type="predicted"/>
<dbReference type="AlphaFoldDB" id="A0AA39JSZ7"/>
<name>A0AA39JSZ7_ARMTA</name>
<dbReference type="RefSeq" id="XP_060326476.1">
    <property type="nucleotide sequence ID" value="XM_060474126.1"/>
</dbReference>
<accession>A0AA39JSZ7</accession>
<dbReference type="Proteomes" id="UP001175211">
    <property type="component" value="Unassembled WGS sequence"/>
</dbReference>
<dbReference type="EMBL" id="JAUEPS010000042">
    <property type="protein sequence ID" value="KAK0448371.1"/>
    <property type="molecule type" value="Genomic_DNA"/>
</dbReference>